<accession>A0A9P4JXX6</accession>
<evidence type="ECO:0000256" key="1">
    <source>
        <dbReference type="SAM" id="MobiDB-lite"/>
    </source>
</evidence>
<dbReference type="GO" id="GO:0005846">
    <property type="term" value="C:nuclear cap binding complex"/>
    <property type="evidence" value="ECO:0007669"/>
    <property type="project" value="InterPro"/>
</dbReference>
<dbReference type="Pfam" id="PF09088">
    <property type="entry name" value="MIF4G_like"/>
    <property type="match status" value="1"/>
</dbReference>
<name>A0A9P4JXX6_9PLEO</name>
<dbReference type="EMBL" id="ML993853">
    <property type="protein sequence ID" value="KAF2205572.1"/>
    <property type="molecule type" value="Genomic_DNA"/>
</dbReference>
<dbReference type="GO" id="GO:0000339">
    <property type="term" value="F:RNA cap binding"/>
    <property type="evidence" value="ECO:0007669"/>
    <property type="project" value="InterPro"/>
</dbReference>
<evidence type="ECO:0000259" key="3">
    <source>
        <dbReference type="Pfam" id="PF09090"/>
    </source>
</evidence>
<dbReference type="Pfam" id="PF09090">
    <property type="entry name" value="MIF4G_like_2"/>
    <property type="match status" value="1"/>
</dbReference>
<dbReference type="GO" id="GO:0003729">
    <property type="term" value="F:mRNA binding"/>
    <property type="evidence" value="ECO:0007669"/>
    <property type="project" value="TreeGrafter"/>
</dbReference>
<evidence type="ECO:0000259" key="2">
    <source>
        <dbReference type="Pfam" id="PF09088"/>
    </source>
</evidence>
<dbReference type="OrthoDB" id="10252707at2759"/>
<dbReference type="FunFam" id="1.25.40.180:FF:000035">
    <property type="entry name" value="snRNA cap binding complex subunit (Gcr3)"/>
    <property type="match status" value="1"/>
</dbReference>
<keyword evidence="5" id="KW-1185">Reference proteome</keyword>
<dbReference type="InterPro" id="IPR027159">
    <property type="entry name" value="CBP80"/>
</dbReference>
<gene>
    <name evidence="4" type="ORF">GQ43DRAFT_407206</name>
</gene>
<dbReference type="PANTHER" id="PTHR12412:SF2">
    <property type="entry name" value="NUCLEAR CAP-BINDING PROTEIN SUBUNIT 1"/>
    <property type="match status" value="1"/>
</dbReference>
<comment type="caution">
    <text evidence="4">The sequence shown here is derived from an EMBL/GenBank/DDBJ whole genome shotgun (WGS) entry which is preliminary data.</text>
</comment>
<dbReference type="InterPro" id="IPR015174">
    <property type="entry name" value="MIF4G-like_typ-2"/>
</dbReference>
<dbReference type="FunFam" id="1.25.40.180:FF:000045">
    <property type="entry name" value="snRNA cap binding complex subunit (Gcr3), putative"/>
    <property type="match status" value="1"/>
</dbReference>
<proteinExistence type="predicted"/>
<evidence type="ECO:0008006" key="6">
    <source>
        <dbReference type="Google" id="ProtNLM"/>
    </source>
</evidence>
<dbReference type="PANTHER" id="PTHR12412">
    <property type="entry name" value="CAP BINDING PROTEIN"/>
    <property type="match status" value="1"/>
</dbReference>
<dbReference type="Proteomes" id="UP000799536">
    <property type="component" value="Unassembled WGS sequence"/>
</dbReference>
<dbReference type="GO" id="GO:0005634">
    <property type="term" value="C:nucleus"/>
    <property type="evidence" value="ECO:0007669"/>
    <property type="project" value="TreeGrafter"/>
</dbReference>
<dbReference type="SUPFAM" id="SSF48371">
    <property type="entry name" value="ARM repeat"/>
    <property type="match status" value="3"/>
</dbReference>
<feature type="domain" description="MIF4G-like type 1" evidence="2">
    <location>
        <begin position="344"/>
        <end position="534"/>
    </location>
</feature>
<evidence type="ECO:0000313" key="5">
    <source>
        <dbReference type="Proteomes" id="UP000799536"/>
    </source>
</evidence>
<feature type="compositionally biased region" description="Basic and acidic residues" evidence="1">
    <location>
        <begin position="1"/>
        <end position="27"/>
    </location>
</feature>
<sequence length="844" mass="95622">MADEGRFDRRRDGGRDGGRDRGYDRGYNRGYNNNRKRRYEDDEDNDRAPPRRRRYEEPSLGKLRRMLLEIAETSMKLPEDEAKDIARLLGDTFEEGDLRTKFFDIFVQLLIDQPFKIPFAAAVVFYANDTKPEITTEALKRTTERILEAVNEGDWKEFKLLLRFFACLQNLFEGDGVFTLLHQLFDSAVDLQSANENDVVGLELVKIILLTIPYALVAGGSDYQGQASELLQKTEIVASMKLPLETIVEPYAEDSKEKPFPYHSIIGLLQTQLQNEAGSGWEFGCIPRFSKPVPRHLDGESAPTSHKHPFPAISLPSPVNPGTKPLFPEAFFSLYADQEVETVPPTSNIAASLLRDAIVDTIDQLDFNRIAAAKLLVEVDCYWQTGTFVPRATGYDKLKDIPEGQSTWKPEDMVVDAVFSQIFKLPNPEHKLVYYHSVITEACKIAPAAIAPSLGRAIRFIFKNVDVMDLELSYRFLDWFSHHLSNFEFRWKWTEWTEDLQRPDLHPKKAFISAALEKEIRLSFAKRIRSTVPEDYHPLISAGTEKDRPDFKYDDDQTPFSEEGKKILVQIKKKVPDSEIQETIEAIHTKAAELGIGDVMVPSTDAFVTSICCVGSKSLSHVLFCIERHKERLLSISQTSEAARRQIVSSVVKYWKDQPGVAVYILDKLLNYSILVPMTLAQWAFLDHLGAGEGLADSWVYEILWNTVGKVVRSLRTILTVKLKTDLQPEQRASIDKAFPEERERMRDLFAYIQDSLKPVAEGSADRYLEKSGSGELSDEDAAIIREWGKRWLAVFTRKALVEEAVVGELAVEAKVRLIAAEAETESQVAADGHSATNDEDEQI</sequence>
<evidence type="ECO:0000313" key="4">
    <source>
        <dbReference type="EMBL" id="KAF2205572.1"/>
    </source>
</evidence>
<feature type="compositionally biased region" description="Basic and acidic residues" evidence="1">
    <location>
        <begin position="46"/>
        <end position="56"/>
    </location>
</feature>
<dbReference type="InterPro" id="IPR016024">
    <property type="entry name" value="ARM-type_fold"/>
</dbReference>
<dbReference type="InterPro" id="IPR015172">
    <property type="entry name" value="MIF4G-like_typ-1"/>
</dbReference>
<dbReference type="GO" id="GO:0000184">
    <property type="term" value="P:nuclear-transcribed mRNA catabolic process, nonsense-mediated decay"/>
    <property type="evidence" value="ECO:0007669"/>
    <property type="project" value="TreeGrafter"/>
</dbReference>
<protein>
    <recommendedName>
        <fullName evidence="6">MIF4G like protein</fullName>
    </recommendedName>
</protein>
<dbReference type="Gene3D" id="1.25.40.180">
    <property type="match status" value="3"/>
</dbReference>
<reference evidence="4" key="1">
    <citation type="journal article" date="2020" name="Stud. Mycol.">
        <title>101 Dothideomycetes genomes: a test case for predicting lifestyles and emergence of pathogens.</title>
        <authorList>
            <person name="Haridas S."/>
            <person name="Albert R."/>
            <person name="Binder M."/>
            <person name="Bloem J."/>
            <person name="Labutti K."/>
            <person name="Salamov A."/>
            <person name="Andreopoulos B."/>
            <person name="Baker S."/>
            <person name="Barry K."/>
            <person name="Bills G."/>
            <person name="Bluhm B."/>
            <person name="Cannon C."/>
            <person name="Castanera R."/>
            <person name="Culley D."/>
            <person name="Daum C."/>
            <person name="Ezra D."/>
            <person name="Gonzalez J."/>
            <person name="Henrissat B."/>
            <person name="Kuo A."/>
            <person name="Liang C."/>
            <person name="Lipzen A."/>
            <person name="Lutzoni F."/>
            <person name="Magnuson J."/>
            <person name="Mondo S."/>
            <person name="Nolan M."/>
            <person name="Ohm R."/>
            <person name="Pangilinan J."/>
            <person name="Park H.-J."/>
            <person name="Ramirez L."/>
            <person name="Alfaro M."/>
            <person name="Sun H."/>
            <person name="Tritt A."/>
            <person name="Yoshinaga Y."/>
            <person name="Zwiers L.-H."/>
            <person name="Turgeon B."/>
            <person name="Goodwin S."/>
            <person name="Spatafora J."/>
            <person name="Crous P."/>
            <person name="Grigoriev I."/>
        </authorList>
    </citation>
    <scope>NUCLEOTIDE SEQUENCE</scope>
    <source>
        <strain evidence="4">ATCC 74209</strain>
    </source>
</reference>
<feature type="domain" description="MIF4G-like type 2" evidence="3">
    <location>
        <begin position="551"/>
        <end position="804"/>
    </location>
</feature>
<dbReference type="GO" id="GO:0006406">
    <property type="term" value="P:mRNA export from nucleus"/>
    <property type="evidence" value="ECO:0007669"/>
    <property type="project" value="InterPro"/>
</dbReference>
<dbReference type="AlphaFoldDB" id="A0A9P4JXX6"/>
<feature type="region of interest" description="Disordered" evidence="1">
    <location>
        <begin position="1"/>
        <end position="56"/>
    </location>
</feature>
<organism evidence="4 5">
    <name type="scientific">Delitschia confertaspora ATCC 74209</name>
    <dbReference type="NCBI Taxonomy" id="1513339"/>
    <lineage>
        <taxon>Eukaryota</taxon>
        <taxon>Fungi</taxon>
        <taxon>Dikarya</taxon>
        <taxon>Ascomycota</taxon>
        <taxon>Pezizomycotina</taxon>
        <taxon>Dothideomycetes</taxon>
        <taxon>Pleosporomycetidae</taxon>
        <taxon>Pleosporales</taxon>
        <taxon>Delitschiaceae</taxon>
        <taxon>Delitschia</taxon>
    </lineage>
</organism>